<protein>
    <submittedName>
        <fullName evidence="2">Uncharacterized protein</fullName>
    </submittedName>
</protein>
<feature type="compositionally biased region" description="Basic residues" evidence="1">
    <location>
        <begin position="130"/>
        <end position="145"/>
    </location>
</feature>
<name>A0A6A6IB67_9PLEO</name>
<dbReference type="RefSeq" id="XP_033682819.1">
    <property type="nucleotide sequence ID" value="XM_033822066.1"/>
</dbReference>
<dbReference type="AlphaFoldDB" id="A0A6A6IB67"/>
<evidence type="ECO:0000313" key="3">
    <source>
        <dbReference type="Proteomes" id="UP000800094"/>
    </source>
</evidence>
<evidence type="ECO:0000313" key="2">
    <source>
        <dbReference type="EMBL" id="KAF2247815.1"/>
    </source>
</evidence>
<dbReference type="GeneID" id="54575396"/>
<dbReference type="EMBL" id="ML987196">
    <property type="protein sequence ID" value="KAF2247815.1"/>
    <property type="molecule type" value="Genomic_DNA"/>
</dbReference>
<sequence>MRGRNKLLVDACCLAISGSLSDGCVHRRFPRGFRQVADKGRGRYRAKRGGRGAEIAPFSFEASLGRLSKNRVGFPSTSSSVTKPLFPLARYARRPILQPQHNREIACRSGARARLACPGSPINSTDTWKKHQGARRPSRHLRTGV</sequence>
<organism evidence="2 3">
    <name type="scientific">Trematosphaeria pertusa</name>
    <dbReference type="NCBI Taxonomy" id="390896"/>
    <lineage>
        <taxon>Eukaryota</taxon>
        <taxon>Fungi</taxon>
        <taxon>Dikarya</taxon>
        <taxon>Ascomycota</taxon>
        <taxon>Pezizomycotina</taxon>
        <taxon>Dothideomycetes</taxon>
        <taxon>Pleosporomycetidae</taxon>
        <taxon>Pleosporales</taxon>
        <taxon>Massarineae</taxon>
        <taxon>Trematosphaeriaceae</taxon>
        <taxon>Trematosphaeria</taxon>
    </lineage>
</organism>
<gene>
    <name evidence="2" type="ORF">BU26DRAFT_321346</name>
</gene>
<proteinExistence type="predicted"/>
<reference evidence="2" key="1">
    <citation type="journal article" date="2020" name="Stud. Mycol.">
        <title>101 Dothideomycetes genomes: a test case for predicting lifestyles and emergence of pathogens.</title>
        <authorList>
            <person name="Haridas S."/>
            <person name="Albert R."/>
            <person name="Binder M."/>
            <person name="Bloem J."/>
            <person name="Labutti K."/>
            <person name="Salamov A."/>
            <person name="Andreopoulos B."/>
            <person name="Baker S."/>
            <person name="Barry K."/>
            <person name="Bills G."/>
            <person name="Bluhm B."/>
            <person name="Cannon C."/>
            <person name="Castanera R."/>
            <person name="Culley D."/>
            <person name="Daum C."/>
            <person name="Ezra D."/>
            <person name="Gonzalez J."/>
            <person name="Henrissat B."/>
            <person name="Kuo A."/>
            <person name="Liang C."/>
            <person name="Lipzen A."/>
            <person name="Lutzoni F."/>
            <person name="Magnuson J."/>
            <person name="Mondo S."/>
            <person name="Nolan M."/>
            <person name="Ohm R."/>
            <person name="Pangilinan J."/>
            <person name="Park H.-J."/>
            <person name="Ramirez L."/>
            <person name="Alfaro M."/>
            <person name="Sun H."/>
            <person name="Tritt A."/>
            <person name="Yoshinaga Y."/>
            <person name="Zwiers L.-H."/>
            <person name="Turgeon B."/>
            <person name="Goodwin S."/>
            <person name="Spatafora J."/>
            <person name="Crous P."/>
            <person name="Grigoriev I."/>
        </authorList>
    </citation>
    <scope>NUCLEOTIDE SEQUENCE</scope>
    <source>
        <strain evidence="2">CBS 122368</strain>
    </source>
</reference>
<dbReference type="Proteomes" id="UP000800094">
    <property type="component" value="Unassembled WGS sequence"/>
</dbReference>
<accession>A0A6A6IB67</accession>
<feature type="region of interest" description="Disordered" evidence="1">
    <location>
        <begin position="118"/>
        <end position="145"/>
    </location>
</feature>
<keyword evidence="3" id="KW-1185">Reference proteome</keyword>
<evidence type="ECO:0000256" key="1">
    <source>
        <dbReference type="SAM" id="MobiDB-lite"/>
    </source>
</evidence>